<dbReference type="PANTHER" id="PTHR18896">
    <property type="entry name" value="PHOSPHOLIPASE D"/>
    <property type="match status" value="1"/>
</dbReference>
<dbReference type="SMART" id="SM00155">
    <property type="entry name" value="PLDc"/>
    <property type="match status" value="2"/>
</dbReference>
<keyword evidence="2" id="KW-0677">Repeat</keyword>
<feature type="domain" description="PLD phosphodiesterase" evidence="6">
    <location>
        <begin position="116"/>
        <end position="146"/>
    </location>
</feature>
<evidence type="ECO:0000256" key="5">
    <source>
        <dbReference type="SAM" id="MobiDB-lite"/>
    </source>
</evidence>
<dbReference type="Proteomes" id="UP000187486">
    <property type="component" value="Unassembled WGS sequence"/>
</dbReference>
<organism evidence="7 8">
    <name type="scientific">Amycolatopsis coloradensis</name>
    <dbReference type="NCBI Taxonomy" id="76021"/>
    <lineage>
        <taxon>Bacteria</taxon>
        <taxon>Bacillati</taxon>
        <taxon>Actinomycetota</taxon>
        <taxon>Actinomycetes</taxon>
        <taxon>Pseudonocardiales</taxon>
        <taxon>Pseudonocardiaceae</taxon>
        <taxon>Amycolatopsis</taxon>
    </lineage>
</organism>
<evidence type="ECO:0000259" key="6">
    <source>
        <dbReference type="PROSITE" id="PS50035"/>
    </source>
</evidence>
<comment type="catalytic activity">
    <reaction evidence="1">
        <text>a 1,2-diacyl-sn-glycero-3-phosphocholine + H2O = a 1,2-diacyl-sn-glycero-3-phosphate + choline + H(+)</text>
        <dbReference type="Rhea" id="RHEA:14445"/>
        <dbReference type="ChEBI" id="CHEBI:15354"/>
        <dbReference type="ChEBI" id="CHEBI:15377"/>
        <dbReference type="ChEBI" id="CHEBI:15378"/>
        <dbReference type="ChEBI" id="CHEBI:57643"/>
        <dbReference type="ChEBI" id="CHEBI:58608"/>
        <dbReference type="EC" id="3.1.4.4"/>
    </reaction>
</comment>
<gene>
    <name evidence="7" type="ORF">BS329_20855</name>
</gene>
<evidence type="ECO:0000256" key="1">
    <source>
        <dbReference type="ARBA" id="ARBA00000798"/>
    </source>
</evidence>
<evidence type="ECO:0000256" key="4">
    <source>
        <dbReference type="ARBA" id="ARBA00023098"/>
    </source>
</evidence>
<keyword evidence="4" id="KW-0443">Lipid metabolism</keyword>
<sequence length="483" mass="53973">MVGYVHGRCCFNDIAAAIKTATSPEHRIYLTGWWLATDTWLLDRPPPPDRSAYLLSDLLAASRAQIRSMTWKPPFVKPPIPDNKPWVDFVNGLPHGAAIADAKLPGPQRTDGTSLCLGVHHQKIVVVVGESGTIAFLGGMDLNNTRLSNQGVEPLHDVHVRLTGPVAAQVLQTVRERWSDHPDAAGLEVAKFQADPKDPFRTAFPATPPVAAGVPTCTLARGEKVPDRQVLIGRTYAEMRKFSRPDVYAFAAAGEHTALNMVLDGIHKARRTIYLEDQYLTSRIIREELVKKVQEDGFQHLLILLCNSDAIANEEFPQLRIYRNEYRRDLLTADPSRSRWSMYALKPCPGPARRPFSGEYVHSKTWIFDDTYTITGSANCTDRSFTFDTEIVAGIGERGFVREGPDQFSMALRMNLWHKHLGVPHNLVRDWGAGLRRWKSPPPSAMVYDASQLENDPDTNTPFGTDADAVERSRRVFDTDGLK</sequence>
<dbReference type="Pfam" id="PF13091">
    <property type="entry name" value="PLDc_2"/>
    <property type="match status" value="1"/>
</dbReference>
<comment type="caution">
    <text evidence="7">The sequence shown here is derived from an EMBL/GenBank/DDBJ whole genome shotgun (WGS) entry which is preliminary data.</text>
</comment>
<dbReference type="Gene3D" id="3.30.870.10">
    <property type="entry name" value="Endonuclease Chain A"/>
    <property type="match status" value="2"/>
</dbReference>
<name>A0A1R0KR11_9PSEU</name>
<dbReference type="EMBL" id="MQUQ01000011">
    <property type="protein sequence ID" value="OLZ50074.1"/>
    <property type="molecule type" value="Genomic_DNA"/>
</dbReference>
<feature type="region of interest" description="Disordered" evidence="5">
    <location>
        <begin position="448"/>
        <end position="470"/>
    </location>
</feature>
<dbReference type="PROSITE" id="PS50035">
    <property type="entry name" value="PLD"/>
    <property type="match status" value="2"/>
</dbReference>
<keyword evidence="3" id="KW-0378">Hydrolase</keyword>
<dbReference type="InterPro" id="IPR015679">
    <property type="entry name" value="PLipase_D_fam"/>
</dbReference>
<feature type="compositionally biased region" description="Polar residues" evidence="5">
    <location>
        <begin position="452"/>
        <end position="463"/>
    </location>
</feature>
<evidence type="ECO:0000313" key="7">
    <source>
        <dbReference type="EMBL" id="OLZ50074.1"/>
    </source>
</evidence>
<dbReference type="STRING" id="76021.BS329_20855"/>
<dbReference type="AlphaFoldDB" id="A0A1R0KR11"/>
<dbReference type="InterPro" id="IPR025202">
    <property type="entry name" value="PLD-like_dom"/>
</dbReference>
<evidence type="ECO:0000256" key="3">
    <source>
        <dbReference type="ARBA" id="ARBA00022801"/>
    </source>
</evidence>
<dbReference type="PANTHER" id="PTHR18896:SF76">
    <property type="entry name" value="PHOSPHOLIPASE"/>
    <property type="match status" value="1"/>
</dbReference>
<proteinExistence type="predicted"/>
<dbReference type="GO" id="GO:0009395">
    <property type="term" value="P:phospholipid catabolic process"/>
    <property type="evidence" value="ECO:0007669"/>
    <property type="project" value="TreeGrafter"/>
</dbReference>
<feature type="domain" description="PLD phosphodiesterase" evidence="6">
    <location>
        <begin position="357"/>
        <end position="384"/>
    </location>
</feature>
<dbReference type="SUPFAM" id="SSF56024">
    <property type="entry name" value="Phospholipase D/nuclease"/>
    <property type="match status" value="2"/>
</dbReference>
<accession>A0A1R0KR11</accession>
<dbReference type="GO" id="GO:0004630">
    <property type="term" value="F:phospholipase D activity"/>
    <property type="evidence" value="ECO:0007669"/>
    <property type="project" value="UniProtKB-EC"/>
</dbReference>
<dbReference type="InterPro" id="IPR001736">
    <property type="entry name" value="PLipase_D/transphosphatidylase"/>
</dbReference>
<keyword evidence="8" id="KW-1185">Reference proteome</keyword>
<protein>
    <recommendedName>
        <fullName evidence="6">PLD phosphodiesterase domain-containing protein</fullName>
    </recommendedName>
</protein>
<evidence type="ECO:0000256" key="2">
    <source>
        <dbReference type="ARBA" id="ARBA00022737"/>
    </source>
</evidence>
<reference evidence="7 8" key="1">
    <citation type="submission" date="2016-01" db="EMBL/GenBank/DDBJ databases">
        <title>Amycolatopsis coloradensis genome sequencing and assembly.</title>
        <authorList>
            <person name="Mayilraj S."/>
        </authorList>
    </citation>
    <scope>NUCLEOTIDE SEQUENCE [LARGE SCALE GENOMIC DNA]</scope>
    <source>
        <strain evidence="7 8">DSM 44225</strain>
    </source>
</reference>
<evidence type="ECO:0000313" key="8">
    <source>
        <dbReference type="Proteomes" id="UP000187486"/>
    </source>
</evidence>